<reference evidence="2 3" key="1">
    <citation type="submission" date="2012-10" db="EMBL/GenBank/DDBJ databases">
        <authorList>
            <person name="Zafar N."/>
            <person name="Inman J."/>
            <person name="Hall N."/>
            <person name="Lorenzi H."/>
            <person name="Caler E."/>
        </authorList>
    </citation>
    <scope>NUCLEOTIDE SEQUENCE [LARGE SCALE GENOMIC DNA]</scope>
    <source>
        <strain evidence="2 3">IP1</strain>
    </source>
</reference>
<evidence type="ECO:0000313" key="2">
    <source>
        <dbReference type="EMBL" id="ELP90155.1"/>
    </source>
</evidence>
<dbReference type="VEuPathDB" id="AmoebaDB:EIN_406090"/>
<evidence type="ECO:0000313" key="3">
    <source>
        <dbReference type="Proteomes" id="UP000014680"/>
    </source>
</evidence>
<evidence type="ECO:0000256" key="1">
    <source>
        <dbReference type="SAM" id="Phobius"/>
    </source>
</evidence>
<keyword evidence="1" id="KW-1133">Transmembrane helix</keyword>
<dbReference type="SUPFAM" id="SSF54001">
    <property type="entry name" value="Cysteine proteinases"/>
    <property type="match status" value="1"/>
</dbReference>
<proteinExistence type="predicted"/>
<dbReference type="PANTHER" id="PTHR35899">
    <property type="entry name" value="PAPAIN FAMILY CYSTEINE PROTEASE DOMAIN CONTAINING PROTEIN"/>
    <property type="match status" value="1"/>
</dbReference>
<dbReference type="OMA" id="HSLAYWM"/>
<dbReference type="EMBL" id="KB206537">
    <property type="protein sequence ID" value="ELP90155.1"/>
    <property type="molecule type" value="Genomic_DNA"/>
</dbReference>
<dbReference type="KEGG" id="eiv:EIN_406090"/>
<dbReference type="OrthoDB" id="59402at2759"/>
<sequence length="560" mass="64178">MGNKFIEQMSRFPVTQRVSVVVLFLALLVQIATVMYFRFSPVLKTSDSYSSFEEAVGNVTDIPATYVEAHTEPEFPKYARVAHNEPRYYQMERGTCWDFALIGFLQSNYRQNGIEKGLMSEDQYTLLSTQAMGIKMVDHCVEHPDVCNTPGDSLLSNSTSGGEINWFYSFPGLYKETVPDSVCPYLPTDSEEWICDNLESAIKSNPVRFDVTKMNVATTVEDVKKLFVQKGNRALAWTSLIHDDVEYFPCTQYPDLCNVGVYDVVACPPEIASGDCAKLVLPMYTPDGEFDRHGEMTMAGGHGMVMEAFTDEFVTKAGHKGGFVLKNSWNDTAYGDRPMGSARGIRGSHSIEYYLGQISYEEEMTLCPNPQDPLNWEVCTEACGKSTEISKKIMEFEHKPFEYQCVDEHVCTKDPVYRYFLRELKPASRKPSGRYFDFTMIKYNTLDDTFVDLTWKALPTQVIGLYFTPIESQLKDLVANKEYCGYYFFPYDIVEQQISYYGGFNCIYYDINWEESSYLSKKDNHKEFDYTYLDKSTTKQHLDTATFYASNPYINKRYSD</sequence>
<dbReference type="PANTHER" id="PTHR35899:SF1">
    <property type="entry name" value="PEPTIDASE C1A PAPAIN C-TERMINAL DOMAIN-CONTAINING PROTEIN"/>
    <property type="match status" value="1"/>
</dbReference>
<dbReference type="RefSeq" id="XP_004256926.1">
    <property type="nucleotide sequence ID" value="XM_004256878.1"/>
</dbReference>
<dbReference type="CDD" id="cd02619">
    <property type="entry name" value="Peptidase_C1"/>
    <property type="match status" value="1"/>
</dbReference>
<protein>
    <recommendedName>
        <fullName evidence="4">Peptidase C1A papain C-terminal domain-containing protein</fullName>
    </recommendedName>
</protein>
<keyword evidence="3" id="KW-1185">Reference proteome</keyword>
<keyword evidence="1" id="KW-0812">Transmembrane</keyword>
<dbReference type="Gene3D" id="3.90.70.10">
    <property type="entry name" value="Cysteine proteinases"/>
    <property type="match status" value="1"/>
</dbReference>
<keyword evidence="1" id="KW-0472">Membrane</keyword>
<dbReference type="Proteomes" id="UP000014680">
    <property type="component" value="Unassembled WGS sequence"/>
</dbReference>
<name>A0A0A1U758_ENTIV</name>
<organism evidence="2 3">
    <name type="scientific">Entamoeba invadens IP1</name>
    <dbReference type="NCBI Taxonomy" id="370355"/>
    <lineage>
        <taxon>Eukaryota</taxon>
        <taxon>Amoebozoa</taxon>
        <taxon>Evosea</taxon>
        <taxon>Archamoebae</taxon>
        <taxon>Mastigamoebida</taxon>
        <taxon>Entamoebidae</taxon>
        <taxon>Entamoeba</taxon>
    </lineage>
</organism>
<evidence type="ECO:0008006" key="4">
    <source>
        <dbReference type="Google" id="ProtNLM"/>
    </source>
</evidence>
<feature type="transmembrane region" description="Helical" evidence="1">
    <location>
        <begin position="20"/>
        <end position="39"/>
    </location>
</feature>
<dbReference type="AlphaFoldDB" id="A0A0A1U758"/>
<dbReference type="InterPro" id="IPR038765">
    <property type="entry name" value="Papain-like_cys_pep_sf"/>
</dbReference>
<accession>A0A0A1U758</accession>
<gene>
    <name evidence="2" type="ORF">EIN_406090</name>
</gene>
<dbReference type="GeneID" id="14889110"/>